<evidence type="ECO:0000256" key="4">
    <source>
        <dbReference type="RuleBase" id="RU003718"/>
    </source>
</evidence>
<comment type="subcellular location">
    <subcellularLocation>
        <location evidence="5">Membrane</location>
        <topology evidence="5">Single-pass membrane protein</topology>
    </subcellularLocation>
</comment>
<dbReference type="Proteomes" id="UP000789390">
    <property type="component" value="Unassembled WGS sequence"/>
</dbReference>
<protein>
    <recommendedName>
        <fullName evidence="5">UDP-glucuronosyltransferase</fullName>
        <ecNumber evidence="5">2.4.1.17</ecNumber>
    </recommendedName>
</protein>
<sequence length="535" mass="60739">MMKTFFCFSLLSSLSIISAAYNILVLSPVTSPSHSNFFRPVVRELAERGHYVTYWNGIPPDKSIFSNQTANNLRVIYSSSLATINNHHKTISIKDHGSPFRLLLGIPHRMVSYCTAIYQEPVFHQLMNSSERYDLIIIEGVFNECVLPLVGKFQVPFVYMNGLAASPWLLDALGLSLAFDHLPHPTGTNHGDEMNLLQRTYNTLAGMTISYFHQWFVMPEVDRLASEMLKLNNEKSVWKIQDEYMGLVITNTHFSTNYKFPASPAIIEAGGLHCGPSKPLPEELESFVDSSGDAGFIIVSFGSILRGADVSDNIRRLFLSTFTQLPQKILWKWENEMEHKNDSSSIPSNVKLLPWMPQQDLLGHPKIRLFITHGGIFSNQEAVYHGVPLIVLPVYSDQPVNAQKAQDDGYGIRLDWGDLNEEILLNAIQTILSNSSYAERAKKVSAIVHDQKESPLERAIYWIEYVIRHRGAPHLRIASRKLSLYQRCLFDVMLLIFVATLLLCYATNFLCRWVHLTLLFQKQGKRLKGSHKKVD</sequence>
<dbReference type="InterPro" id="IPR002213">
    <property type="entry name" value="UDP_glucos_trans"/>
</dbReference>
<keyword evidence="5" id="KW-0732">Signal</keyword>
<keyword evidence="3 4" id="KW-0808">Transferase</keyword>
<organism evidence="6 7">
    <name type="scientific">Daphnia galeata</name>
    <dbReference type="NCBI Taxonomy" id="27404"/>
    <lineage>
        <taxon>Eukaryota</taxon>
        <taxon>Metazoa</taxon>
        <taxon>Ecdysozoa</taxon>
        <taxon>Arthropoda</taxon>
        <taxon>Crustacea</taxon>
        <taxon>Branchiopoda</taxon>
        <taxon>Diplostraca</taxon>
        <taxon>Cladocera</taxon>
        <taxon>Anomopoda</taxon>
        <taxon>Daphniidae</taxon>
        <taxon>Daphnia</taxon>
    </lineage>
</organism>
<evidence type="ECO:0000256" key="3">
    <source>
        <dbReference type="ARBA" id="ARBA00022679"/>
    </source>
</evidence>
<dbReference type="GO" id="GO:0016020">
    <property type="term" value="C:membrane"/>
    <property type="evidence" value="ECO:0007669"/>
    <property type="project" value="UniProtKB-SubCell"/>
</dbReference>
<dbReference type="GO" id="GO:0015020">
    <property type="term" value="F:glucuronosyltransferase activity"/>
    <property type="evidence" value="ECO:0007669"/>
    <property type="project" value="UniProtKB-EC"/>
</dbReference>
<keyword evidence="5" id="KW-0472">Membrane</keyword>
<keyword evidence="2 4" id="KW-0328">Glycosyltransferase</keyword>
<dbReference type="PROSITE" id="PS00375">
    <property type="entry name" value="UDPGT"/>
    <property type="match status" value="1"/>
</dbReference>
<dbReference type="EMBL" id="CAKKLH010000098">
    <property type="protein sequence ID" value="CAH0102919.1"/>
    <property type="molecule type" value="Genomic_DNA"/>
</dbReference>
<dbReference type="EC" id="2.4.1.17" evidence="5"/>
<dbReference type="OrthoDB" id="5835829at2759"/>
<dbReference type="CDD" id="cd03784">
    <property type="entry name" value="GT1_Gtf-like"/>
    <property type="match status" value="1"/>
</dbReference>
<keyword evidence="5" id="KW-0812">Transmembrane</keyword>
<keyword evidence="5" id="KW-1133">Transmembrane helix</keyword>
<dbReference type="InterPro" id="IPR050271">
    <property type="entry name" value="UDP-glycosyltransferase"/>
</dbReference>
<dbReference type="Gene3D" id="3.40.50.2000">
    <property type="entry name" value="Glycogen Phosphorylase B"/>
    <property type="match status" value="2"/>
</dbReference>
<evidence type="ECO:0000256" key="1">
    <source>
        <dbReference type="ARBA" id="ARBA00009995"/>
    </source>
</evidence>
<name>A0A8J2WFW7_9CRUS</name>
<keyword evidence="7" id="KW-1185">Reference proteome</keyword>
<dbReference type="FunFam" id="3.40.50.2000:FF:000021">
    <property type="entry name" value="UDP-glucuronosyltransferase"/>
    <property type="match status" value="1"/>
</dbReference>
<dbReference type="PANTHER" id="PTHR48043">
    <property type="entry name" value="EG:EG0003.4 PROTEIN-RELATED"/>
    <property type="match status" value="1"/>
</dbReference>
<comment type="catalytic activity">
    <reaction evidence="5">
        <text>glucuronate acceptor + UDP-alpha-D-glucuronate = acceptor beta-D-glucuronoside + UDP + H(+)</text>
        <dbReference type="Rhea" id="RHEA:21032"/>
        <dbReference type="ChEBI" id="CHEBI:15378"/>
        <dbReference type="ChEBI" id="CHEBI:58052"/>
        <dbReference type="ChEBI" id="CHEBI:58223"/>
        <dbReference type="ChEBI" id="CHEBI:132367"/>
        <dbReference type="ChEBI" id="CHEBI:132368"/>
        <dbReference type="EC" id="2.4.1.17"/>
    </reaction>
</comment>
<dbReference type="Pfam" id="PF00201">
    <property type="entry name" value="UDPGT"/>
    <property type="match status" value="1"/>
</dbReference>
<evidence type="ECO:0000256" key="5">
    <source>
        <dbReference type="RuleBase" id="RU362059"/>
    </source>
</evidence>
<feature type="transmembrane region" description="Helical" evidence="5">
    <location>
        <begin position="492"/>
        <end position="520"/>
    </location>
</feature>
<evidence type="ECO:0000313" key="7">
    <source>
        <dbReference type="Proteomes" id="UP000789390"/>
    </source>
</evidence>
<reference evidence="6" key="1">
    <citation type="submission" date="2021-11" db="EMBL/GenBank/DDBJ databases">
        <authorList>
            <person name="Schell T."/>
        </authorList>
    </citation>
    <scope>NUCLEOTIDE SEQUENCE</scope>
    <source>
        <strain evidence="6">M5</strain>
    </source>
</reference>
<feature type="signal peptide" evidence="5">
    <location>
        <begin position="1"/>
        <end position="19"/>
    </location>
</feature>
<feature type="chain" id="PRO_5035337132" description="UDP-glucuronosyltransferase" evidence="5">
    <location>
        <begin position="20"/>
        <end position="535"/>
    </location>
</feature>
<proteinExistence type="inferred from homology"/>
<comment type="caution">
    <text evidence="6">The sequence shown here is derived from an EMBL/GenBank/DDBJ whole genome shotgun (WGS) entry which is preliminary data.</text>
</comment>
<dbReference type="SUPFAM" id="SSF53756">
    <property type="entry name" value="UDP-Glycosyltransferase/glycogen phosphorylase"/>
    <property type="match status" value="1"/>
</dbReference>
<dbReference type="AlphaFoldDB" id="A0A8J2WFW7"/>
<dbReference type="InterPro" id="IPR035595">
    <property type="entry name" value="UDP_glycos_trans_CS"/>
</dbReference>
<gene>
    <name evidence="6" type="ORF">DGAL_LOCUS5444</name>
</gene>
<comment type="similarity">
    <text evidence="1 4">Belongs to the UDP-glycosyltransferase family.</text>
</comment>
<accession>A0A8J2WFW7</accession>
<evidence type="ECO:0000256" key="2">
    <source>
        <dbReference type="ARBA" id="ARBA00022676"/>
    </source>
</evidence>
<evidence type="ECO:0000313" key="6">
    <source>
        <dbReference type="EMBL" id="CAH0102919.1"/>
    </source>
</evidence>
<dbReference type="PANTHER" id="PTHR48043:SF159">
    <property type="entry name" value="EG:EG0003.4 PROTEIN-RELATED"/>
    <property type="match status" value="1"/>
</dbReference>